<evidence type="ECO:0000256" key="1">
    <source>
        <dbReference type="SAM" id="MobiDB-lite"/>
    </source>
</evidence>
<feature type="compositionally biased region" description="Polar residues" evidence="1">
    <location>
        <begin position="1"/>
        <end position="17"/>
    </location>
</feature>
<evidence type="ECO:0000313" key="3">
    <source>
        <dbReference type="Proteomes" id="UP000824120"/>
    </source>
</evidence>
<comment type="caution">
    <text evidence="2">The sequence shown here is derived from an EMBL/GenBank/DDBJ whole genome shotgun (WGS) entry which is preliminary data.</text>
</comment>
<accession>A0A9J5ZWK8</accession>
<proteinExistence type="predicted"/>
<protein>
    <submittedName>
        <fullName evidence="2">Uncharacterized protein</fullName>
    </submittedName>
</protein>
<organism evidence="2 3">
    <name type="scientific">Solanum commersonii</name>
    <name type="common">Commerson's wild potato</name>
    <name type="synonym">Commerson's nightshade</name>
    <dbReference type="NCBI Taxonomy" id="4109"/>
    <lineage>
        <taxon>Eukaryota</taxon>
        <taxon>Viridiplantae</taxon>
        <taxon>Streptophyta</taxon>
        <taxon>Embryophyta</taxon>
        <taxon>Tracheophyta</taxon>
        <taxon>Spermatophyta</taxon>
        <taxon>Magnoliopsida</taxon>
        <taxon>eudicotyledons</taxon>
        <taxon>Gunneridae</taxon>
        <taxon>Pentapetalae</taxon>
        <taxon>asterids</taxon>
        <taxon>lamiids</taxon>
        <taxon>Solanales</taxon>
        <taxon>Solanaceae</taxon>
        <taxon>Solanoideae</taxon>
        <taxon>Solaneae</taxon>
        <taxon>Solanum</taxon>
    </lineage>
</organism>
<evidence type="ECO:0000313" key="2">
    <source>
        <dbReference type="EMBL" id="KAG5616459.1"/>
    </source>
</evidence>
<feature type="region of interest" description="Disordered" evidence="1">
    <location>
        <begin position="1"/>
        <end position="23"/>
    </location>
</feature>
<dbReference type="Proteomes" id="UP000824120">
    <property type="component" value="Chromosome 3"/>
</dbReference>
<name>A0A9J5ZWK8_SOLCO</name>
<sequence>MEPLNRPSSSKNNQGLSRSAPVLSIQGKTKQGALYYIEEQGRGDEEIEVKNFIRNGEWDRQKLRELISAEMTEYIVENIASNFEEGAVDKPWWMGNSSGNSPSNQHMIITWKKRIATEDNLKKMRISIASRSPNRRRITTYNHTMVESITQTKIKGYFSSCPDNFDVGAMEEEKCKETWAESNL</sequence>
<reference evidence="2 3" key="1">
    <citation type="submission" date="2020-09" db="EMBL/GenBank/DDBJ databases">
        <title>De no assembly of potato wild relative species, Solanum commersonii.</title>
        <authorList>
            <person name="Cho K."/>
        </authorList>
    </citation>
    <scope>NUCLEOTIDE SEQUENCE [LARGE SCALE GENOMIC DNA]</scope>
    <source>
        <strain evidence="2">LZ3.2</strain>
        <tissue evidence="2">Leaf</tissue>
    </source>
</reference>
<dbReference type="EMBL" id="JACXVP010000003">
    <property type="protein sequence ID" value="KAG5616459.1"/>
    <property type="molecule type" value="Genomic_DNA"/>
</dbReference>
<dbReference type="AlphaFoldDB" id="A0A9J5ZWK8"/>
<gene>
    <name evidence="2" type="ORF">H5410_016283</name>
</gene>
<keyword evidence="3" id="KW-1185">Reference proteome</keyword>